<reference evidence="3" key="4">
    <citation type="submission" date="2024-02" db="EMBL/GenBank/DDBJ databases">
        <title>Comparative genomics of Cryptococcus and Kwoniella reveals pathogenesis evolution and contrasting modes of karyotype evolution via chromosome fusion or intercentromeric recombination.</title>
        <authorList>
            <person name="Coelho M.A."/>
            <person name="David-Palma M."/>
            <person name="Shea T."/>
            <person name="Bowers K."/>
            <person name="McGinley-Smith S."/>
            <person name="Mohammad A.W."/>
            <person name="Gnirke A."/>
            <person name="Yurkov A.M."/>
            <person name="Nowrousian M."/>
            <person name="Sun S."/>
            <person name="Cuomo C.A."/>
            <person name="Heitman J."/>
        </authorList>
    </citation>
    <scope>NUCLEOTIDE SEQUENCE</scope>
    <source>
        <strain evidence="3">CBS 10118</strain>
    </source>
</reference>
<name>A0A1B9G604_9TREE</name>
<evidence type="ECO:0000313" key="4">
    <source>
        <dbReference type="Proteomes" id="UP000092730"/>
    </source>
</evidence>
<dbReference type="AlphaFoldDB" id="A0A1B9G604"/>
<reference evidence="2" key="1">
    <citation type="submission" date="2013-07" db="EMBL/GenBank/DDBJ databases">
        <title>The Genome Sequence of Cryptococcus bestiolae CBS10118.</title>
        <authorList>
            <consortium name="The Broad Institute Genome Sequencing Platform"/>
            <person name="Cuomo C."/>
            <person name="Litvintseva A."/>
            <person name="Chen Y."/>
            <person name="Heitman J."/>
            <person name="Sun S."/>
            <person name="Springer D."/>
            <person name="Dromer F."/>
            <person name="Young S.K."/>
            <person name="Zeng Q."/>
            <person name="Gargeya S."/>
            <person name="Fitzgerald M."/>
            <person name="Abouelleil A."/>
            <person name="Alvarado L."/>
            <person name="Berlin A.M."/>
            <person name="Chapman S.B."/>
            <person name="Dewar J."/>
            <person name="Goldberg J."/>
            <person name="Griggs A."/>
            <person name="Gujja S."/>
            <person name="Hansen M."/>
            <person name="Howarth C."/>
            <person name="Imamovic A."/>
            <person name="Larimer J."/>
            <person name="McCowan C."/>
            <person name="Murphy C."/>
            <person name="Pearson M."/>
            <person name="Priest M."/>
            <person name="Roberts A."/>
            <person name="Saif S."/>
            <person name="Shea T."/>
            <person name="Sykes S."/>
            <person name="Wortman J."/>
            <person name="Nusbaum C."/>
            <person name="Birren B."/>
        </authorList>
    </citation>
    <scope>NUCLEOTIDE SEQUENCE [LARGE SCALE GENOMIC DNA]</scope>
    <source>
        <strain evidence="2">CBS 10118</strain>
    </source>
</reference>
<feature type="region of interest" description="Disordered" evidence="1">
    <location>
        <begin position="1"/>
        <end position="31"/>
    </location>
</feature>
<dbReference type="Proteomes" id="UP000092730">
    <property type="component" value="Chromosome 1"/>
</dbReference>
<feature type="compositionally biased region" description="Low complexity" evidence="1">
    <location>
        <begin position="1"/>
        <end position="21"/>
    </location>
</feature>
<dbReference type="KEGG" id="kbi:30208543"/>
<dbReference type="GeneID" id="30208543"/>
<accession>A0A1B9G604</accession>
<proteinExistence type="predicted"/>
<dbReference type="EMBL" id="CP144541">
    <property type="protein sequence ID" value="WVW78809.1"/>
    <property type="molecule type" value="Genomic_DNA"/>
</dbReference>
<gene>
    <name evidence="2" type="ORF">I302_04144</name>
    <name evidence="3" type="ORF">I302_100771</name>
</gene>
<evidence type="ECO:0000313" key="2">
    <source>
        <dbReference type="EMBL" id="OCF26459.1"/>
    </source>
</evidence>
<dbReference type="VEuPathDB" id="FungiDB:I302_04144"/>
<protein>
    <submittedName>
        <fullName evidence="2">Uncharacterized protein</fullName>
    </submittedName>
</protein>
<organism evidence="2">
    <name type="scientific">Kwoniella bestiolae CBS 10118</name>
    <dbReference type="NCBI Taxonomy" id="1296100"/>
    <lineage>
        <taxon>Eukaryota</taxon>
        <taxon>Fungi</taxon>
        <taxon>Dikarya</taxon>
        <taxon>Basidiomycota</taxon>
        <taxon>Agaricomycotina</taxon>
        <taxon>Tremellomycetes</taxon>
        <taxon>Tremellales</taxon>
        <taxon>Cryptococcaceae</taxon>
        <taxon>Kwoniella</taxon>
    </lineage>
</organism>
<dbReference type="OrthoDB" id="10599875at2759"/>
<feature type="region of interest" description="Disordered" evidence="1">
    <location>
        <begin position="322"/>
        <end position="389"/>
    </location>
</feature>
<evidence type="ECO:0000256" key="1">
    <source>
        <dbReference type="SAM" id="MobiDB-lite"/>
    </source>
</evidence>
<sequence length="389" mass="44649">MSSSSNTSSPSSSLSSTNLTKPPSPTKESLQPLNGLIHHIPHTTSFITSSIEDTTNNQSTIEVSLKLQALARIPRMEMIEAEIRSNEEYDDTTKMEFAEAFKEMERMVRDQERQEREHSGEVEVEVLVFRKVLYDSLYHDLATPQVESIIRAWTFGRIEIDFTDGQVQVIIRTDRGPLILHQKILEGIEGDTEESTKDELIFWFIKFLGNLQSHPVCPMRIMVPTKEPKFDINPIISTCRNAIQVEKRNLQGFKRKFDEMMECEIILHVLTEEEEKANNKMEERWRKINEWMKRHEVERKEKAQKRLQSARKDLFDRLEIEKENGKKRQRIGQMGKDSGGPGKKKSIGKSGLSIVNPPQNESPVDEAEESTAGPMENLEIPGSEDLVPT</sequence>
<dbReference type="RefSeq" id="XP_019047529.1">
    <property type="nucleotide sequence ID" value="XM_019190781.1"/>
</dbReference>
<reference evidence="3" key="2">
    <citation type="submission" date="2013-07" db="EMBL/GenBank/DDBJ databases">
        <authorList>
            <consortium name="The Broad Institute Genome Sequencing Platform"/>
            <person name="Cuomo C."/>
            <person name="Litvintseva A."/>
            <person name="Chen Y."/>
            <person name="Heitman J."/>
            <person name="Sun S."/>
            <person name="Springer D."/>
            <person name="Dromer F."/>
            <person name="Young S.K."/>
            <person name="Zeng Q."/>
            <person name="Gargeya S."/>
            <person name="Fitzgerald M."/>
            <person name="Abouelleil A."/>
            <person name="Alvarado L."/>
            <person name="Berlin A.M."/>
            <person name="Chapman S.B."/>
            <person name="Dewar J."/>
            <person name="Goldberg J."/>
            <person name="Griggs A."/>
            <person name="Gujja S."/>
            <person name="Hansen M."/>
            <person name="Howarth C."/>
            <person name="Imamovic A."/>
            <person name="Larimer J."/>
            <person name="McCowan C."/>
            <person name="Murphy C."/>
            <person name="Pearson M."/>
            <person name="Priest M."/>
            <person name="Roberts A."/>
            <person name="Saif S."/>
            <person name="Shea T."/>
            <person name="Sykes S."/>
            <person name="Wortman J."/>
            <person name="Nusbaum C."/>
            <person name="Birren B."/>
        </authorList>
    </citation>
    <scope>NUCLEOTIDE SEQUENCE</scope>
    <source>
        <strain evidence="3">CBS 10118</strain>
    </source>
</reference>
<reference evidence="2" key="3">
    <citation type="submission" date="2014-01" db="EMBL/GenBank/DDBJ databases">
        <title>Evolution of pathogenesis and genome organization in the Tremellales.</title>
        <authorList>
            <person name="Cuomo C."/>
            <person name="Litvintseva A."/>
            <person name="Heitman J."/>
            <person name="Chen Y."/>
            <person name="Sun S."/>
            <person name="Springer D."/>
            <person name="Dromer F."/>
            <person name="Young S."/>
            <person name="Zeng Q."/>
            <person name="Chapman S."/>
            <person name="Gujja S."/>
            <person name="Saif S."/>
            <person name="Birren B."/>
        </authorList>
    </citation>
    <scope>NUCLEOTIDE SEQUENCE</scope>
    <source>
        <strain evidence="2">CBS 10118</strain>
    </source>
</reference>
<keyword evidence="4" id="KW-1185">Reference proteome</keyword>
<evidence type="ECO:0000313" key="3">
    <source>
        <dbReference type="EMBL" id="WVW78809.1"/>
    </source>
</evidence>
<dbReference type="EMBL" id="KI894020">
    <property type="protein sequence ID" value="OCF26459.1"/>
    <property type="molecule type" value="Genomic_DNA"/>
</dbReference>